<dbReference type="GO" id="GO:0015035">
    <property type="term" value="F:protein-disulfide reductase activity"/>
    <property type="evidence" value="ECO:0007669"/>
    <property type="project" value="InterPro"/>
</dbReference>
<keyword evidence="5" id="KW-0249">Electron transport</keyword>
<reference evidence="13 14" key="1">
    <citation type="submission" date="2018-08" db="EMBL/GenBank/DDBJ databases">
        <title>Bacillus phenotypic plasticity.</title>
        <authorList>
            <person name="Hurtado E."/>
        </authorList>
    </citation>
    <scope>NUCLEOTIDE SEQUENCE [LARGE SCALE GENOMIC DNA]</scope>
    <source>
        <strain evidence="13 14">427</strain>
    </source>
</reference>
<keyword evidence="11" id="KW-0676">Redox-active center</keyword>
<evidence type="ECO:0000256" key="3">
    <source>
        <dbReference type="ARBA" id="ARBA00022448"/>
    </source>
</evidence>
<dbReference type="Pfam" id="PF02600">
    <property type="entry name" value="DsbB"/>
    <property type="match status" value="1"/>
</dbReference>
<name>A0A5M8S0Y0_9BACI</name>
<keyword evidence="4 12" id="KW-0812">Transmembrane</keyword>
<gene>
    <name evidence="13" type="ORF">DX927_00465</name>
</gene>
<evidence type="ECO:0000256" key="12">
    <source>
        <dbReference type="SAM" id="Phobius"/>
    </source>
</evidence>
<dbReference type="GO" id="GO:0016020">
    <property type="term" value="C:membrane"/>
    <property type="evidence" value="ECO:0007669"/>
    <property type="project" value="UniProtKB-SubCell"/>
</dbReference>
<accession>A0A5M8S0Y0</accession>
<evidence type="ECO:0000256" key="6">
    <source>
        <dbReference type="ARBA" id="ARBA00022989"/>
    </source>
</evidence>
<keyword evidence="3" id="KW-0813">Transport</keyword>
<feature type="transmembrane region" description="Helical" evidence="12">
    <location>
        <begin position="12"/>
        <end position="28"/>
    </location>
</feature>
<keyword evidence="7" id="KW-0560">Oxidoreductase</keyword>
<evidence type="ECO:0000256" key="11">
    <source>
        <dbReference type="ARBA" id="ARBA00023284"/>
    </source>
</evidence>
<dbReference type="InterPro" id="IPR012187">
    <property type="entry name" value="Disulphide_bond_form_BdbC"/>
</dbReference>
<evidence type="ECO:0000256" key="10">
    <source>
        <dbReference type="ARBA" id="ARBA00023186"/>
    </source>
</evidence>
<evidence type="ECO:0000256" key="5">
    <source>
        <dbReference type="ARBA" id="ARBA00022982"/>
    </source>
</evidence>
<keyword evidence="6 12" id="KW-1133">Transmembrane helix</keyword>
<evidence type="ECO:0000256" key="7">
    <source>
        <dbReference type="ARBA" id="ARBA00023002"/>
    </source>
</evidence>
<dbReference type="SUPFAM" id="SSF158442">
    <property type="entry name" value="DsbB-like"/>
    <property type="match status" value="1"/>
</dbReference>
<dbReference type="Proteomes" id="UP000324326">
    <property type="component" value="Unassembled WGS sequence"/>
</dbReference>
<evidence type="ECO:0000256" key="4">
    <source>
        <dbReference type="ARBA" id="ARBA00022692"/>
    </source>
</evidence>
<dbReference type="InterPro" id="IPR023380">
    <property type="entry name" value="DsbB-like_sf"/>
</dbReference>
<evidence type="ECO:0000256" key="2">
    <source>
        <dbReference type="ARBA" id="ARBA00007602"/>
    </source>
</evidence>
<proteinExistence type="inferred from homology"/>
<dbReference type="EMBL" id="QSND01000001">
    <property type="protein sequence ID" value="KAA6452734.1"/>
    <property type="molecule type" value="Genomic_DNA"/>
</dbReference>
<dbReference type="AlphaFoldDB" id="A0A5M8S0Y0"/>
<dbReference type="InterPro" id="IPR003752">
    <property type="entry name" value="DiS_bond_form_DsbB/BdbC"/>
</dbReference>
<feature type="transmembrane region" description="Helical" evidence="12">
    <location>
        <begin position="76"/>
        <end position="102"/>
    </location>
</feature>
<dbReference type="PANTHER" id="PTHR43469:SF1">
    <property type="entry name" value="SPBETA PROPHAGE-DERIVED DISULFIDE BOND FORMATION PROTEIN B"/>
    <property type="match status" value="1"/>
</dbReference>
<evidence type="ECO:0000256" key="9">
    <source>
        <dbReference type="ARBA" id="ARBA00023157"/>
    </source>
</evidence>
<keyword evidence="10" id="KW-0143">Chaperone</keyword>
<evidence type="ECO:0000256" key="1">
    <source>
        <dbReference type="ARBA" id="ARBA00004141"/>
    </source>
</evidence>
<keyword evidence="8 12" id="KW-0472">Membrane</keyword>
<protein>
    <submittedName>
        <fullName evidence="13">Disulfide bond formation protein B</fullName>
    </submittedName>
</protein>
<dbReference type="Gene3D" id="1.20.1550.10">
    <property type="entry name" value="DsbB-like"/>
    <property type="match status" value="1"/>
</dbReference>
<comment type="caution">
    <text evidence="13">The sequence shown here is derived from an EMBL/GenBank/DDBJ whole genome shotgun (WGS) entry which is preliminary data.</text>
</comment>
<dbReference type="PANTHER" id="PTHR43469">
    <property type="entry name" value="DISULFIDE FORMATION PROTEIN-RELATED"/>
    <property type="match status" value="1"/>
</dbReference>
<comment type="subcellular location">
    <subcellularLocation>
        <location evidence="1">Membrane</location>
        <topology evidence="1">Multi-pass membrane protein</topology>
    </subcellularLocation>
</comment>
<comment type="similarity">
    <text evidence="2">Belongs to the DsbB family. BdbC subfamily.</text>
</comment>
<evidence type="ECO:0000313" key="14">
    <source>
        <dbReference type="Proteomes" id="UP000324326"/>
    </source>
</evidence>
<evidence type="ECO:0000313" key="13">
    <source>
        <dbReference type="EMBL" id="KAA6452734.1"/>
    </source>
</evidence>
<sequence>MKLKPCSLCWYQRVFLYPILIICVVSFLKKTQNIIDYVKWFYGIGFLLSLYQYILQMTSTKSLFCKLDEDCSGIDFIYFGFITIPFLSLLAFLLMFSLSFLVKIEDSNQAES</sequence>
<keyword evidence="9" id="KW-1015">Disulfide bond</keyword>
<feature type="transmembrane region" description="Helical" evidence="12">
    <location>
        <begin position="40"/>
        <end position="56"/>
    </location>
</feature>
<evidence type="ECO:0000256" key="8">
    <source>
        <dbReference type="ARBA" id="ARBA00023136"/>
    </source>
</evidence>
<organism evidence="13 14">
    <name type="scientific">Bacillus swezeyi</name>
    <dbReference type="NCBI Taxonomy" id="1925020"/>
    <lineage>
        <taxon>Bacteria</taxon>
        <taxon>Bacillati</taxon>
        <taxon>Bacillota</taxon>
        <taxon>Bacilli</taxon>
        <taxon>Bacillales</taxon>
        <taxon>Bacillaceae</taxon>
        <taxon>Bacillus</taxon>
    </lineage>
</organism>
<dbReference type="GO" id="GO:0006457">
    <property type="term" value="P:protein folding"/>
    <property type="evidence" value="ECO:0007669"/>
    <property type="project" value="InterPro"/>
</dbReference>